<sequence>MKKFKSVILIMITIATVFFNSIMALADDDGYYIENMKVDVEVNDARQYMITETIDVYFNESRHGITRNIPTSSVDENYDIKDIAVTDDKYTIQSNQNEIIIKIGDSKKEVKGKKRYVIKYTLDNYADEEDDGDYIYLNVLGAQWDTTIKNFTATITYPEEAVLEKYWLYSGEYGDTDNEFVNLSKNKNNIILTSKNEIPSNNAITIKARLSEGAFKNARQYQYPFIIKNETENIEITKNQEYIVDKSFVINVVNSDEQCVIDLWDDYNLLYKSKIEGINVSDKDIFVDEKNRKITLPKVQGEYKFNIHYKVIPVLHSDVNINLNPSYNNIKVEKLTCNIKSYYDIEGINNKLSSSKYDITINKNNIKFENRDEIKRGNDIDLKVNINTSLFSRKIPFAIILAVVWSAVVFIISIYIYKKYCKKKKLTPKLDIYYPNNINSTEMAYIIKGKVIPEDVVSLIFYWASENCIKIKIGEKKKNKLKFIKLRELDEKHKEYEKDMFESMFSKGDGNEVTTKKLKKSFYLDINRVKSKISKEFRGEKALRDRVTIVLSVVSLILSQIPIIIVAIAKTIVYNENFNYILPIIGINIALSIVLYFVGIYISKKIYDGDLSKLRIRLIVFIGTLLISSISIISLYSIAIPFQYIVVTIILSYINILISGLMPSKSQYAIETIENILGFKKFVTIAEKERLETLVDENAKYFYDILPYAQVLGVTSTWCDKFKDITMEPSTWYYSNTTGSSYYDYLMITAMTKSMASICHDVTTPPVTSTTNSIINSYSNGGFSGGGSGGGGGSSW</sequence>
<dbReference type="InterPro" id="IPR048389">
    <property type="entry name" value="YciQ-like_C"/>
</dbReference>
<protein>
    <submittedName>
        <fullName evidence="5">Putative secreted protein</fullName>
    </submittedName>
</protein>
<gene>
    <name evidence="5" type="ORF">CM240_2705</name>
</gene>
<dbReference type="InterPro" id="IPR018702">
    <property type="entry name" value="DUF2207"/>
</dbReference>
<evidence type="ECO:0000256" key="1">
    <source>
        <dbReference type="SAM" id="Phobius"/>
    </source>
</evidence>
<dbReference type="STRING" id="1216932.CM240_2705"/>
<evidence type="ECO:0000256" key="2">
    <source>
        <dbReference type="SAM" id="SignalP"/>
    </source>
</evidence>
<evidence type="ECO:0000313" key="6">
    <source>
        <dbReference type="Proteomes" id="UP000019426"/>
    </source>
</evidence>
<dbReference type="eggNOG" id="COG4907">
    <property type="taxonomic scope" value="Bacteria"/>
</dbReference>
<keyword evidence="6" id="KW-1185">Reference proteome</keyword>
<feature type="signal peptide" evidence="2">
    <location>
        <begin position="1"/>
        <end position="26"/>
    </location>
</feature>
<dbReference type="Proteomes" id="UP000019426">
    <property type="component" value="Chromosome M2/40_rep2"/>
</dbReference>
<feature type="domain" description="DUF2207" evidence="3">
    <location>
        <begin position="33"/>
        <end position="207"/>
    </location>
</feature>
<dbReference type="Pfam" id="PF20990">
    <property type="entry name" value="DUF2207_C"/>
    <property type="match status" value="1"/>
</dbReference>
<feature type="chain" id="PRO_5004880987" evidence="2">
    <location>
        <begin position="27"/>
        <end position="796"/>
    </location>
</feature>
<dbReference type="HOGENOM" id="CLU_015045_1_0_9"/>
<organism evidence="5 6">
    <name type="scientific">Clostridium bornimense</name>
    <dbReference type="NCBI Taxonomy" id="1216932"/>
    <lineage>
        <taxon>Bacteria</taxon>
        <taxon>Bacillati</taxon>
        <taxon>Bacillota</taxon>
        <taxon>Clostridia</taxon>
        <taxon>Eubacteriales</taxon>
        <taxon>Clostridiaceae</taxon>
        <taxon>Clostridium</taxon>
    </lineage>
</organism>
<dbReference type="PATRIC" id="fig|1216932.3.peg.2667"/>
<feature type="transmembrane region" description="Helical" evidence="1">
    <location>
        <begin position="614"/>
        <end position="636"/>
    </location>
</feature>
<keyword evidence="2" id="KW-0732">Signal</keyword>
<feature type="transmembrane region" description="Helical" evidence="1">
    <location>
        <begin position="642"/>
        <end position="662"/>
    </location>
</feature>
<evidence type="ECO:0000313" key="5">
    <source>
        <dbReference type="EMBL" id="CDM69822.1"/>
    </source>
</evidence>
<keyword evidence="1" id="KW-1133">Transmembrane helix</keyword>
<feature type="transmembrane region" description="Helical" evidence="1">
    <location>
        <begin position="547"/>
        <end position="568"/>
    </location>
</feature>
<feature type="domain" description="Predicted membrane protein YciQ-like C-terminal" evidence="4">
    <location>
        <begin position="433"/>
        <end position="722"/>
    </location>
</feature>
<reference evidence="5 6" key="1">
    <citation type="submission" date="2013-11" db="EMBL/GenBank/DDBJ databases">
        <title>Complete genome sequence of Clostridum sp. M2/40.</title>
        <authorList>
            <person name="Wibberg D."/>
            <person name="Puehler A."/>
            <person name="Schlueter A."/>
        </authorList>
    </citation>
    <scope>NUCLEOTIDE SEQUENCE [LARGE SCALE GENOMIC DNA]</scope>
    <source>
        <strain evidence="6">M2/40</strain>
    </source>
</reference>
<feature type="transmembrane region" description="Helical" evidence="1">
    <location>
        <begin position="395"/>
        <end position="417"/>
    </location>
</feature>
<proteinExistence type="predicted"/>
<evidence type="ECO:0000259" key="3">
    <source>
        <dbReference type="Pfam" id="PF09972"/>
    </source>
</evidence>
<keyword evidence="1" id="KW-0472">Membrane</keyword>
<accession>W6S638</accession>
<dbReference type="Pfam" id="PF09972">
    <property type="entry name" value="DUF2207"/>
    <property type="match status" value="1"/>
</dbReference>
<dbReference type="KEGG" id="clt:CM240_2705"/>
<keyword evidence="1" id="KW-0812">Transmembrane</keyword>
<dbReference type="AlphaFoldDB" id="W6S638"/>
<dbReference type="RefSeq" id="WP_044040008.1">
    <property type="nucleotide sequence ID" value="NZ_HG917869.1"/>
</dbReference>
<feature type="transmembrane region" description="Helical" evidence="1">
    <location>
        <begin position="580"/>
        <end position="602"/>
    </location>
</feature>
<dbReference type="OrthoDB" id="9767603at2"/>
<evidence type="ECO:0000259" key="4">
    <source>
        <dbReference type="Pfam" id="PF20990"/>
    </source>
</evidence>
<dbReference type="EMBL" id="HG917869">
    <property type="protein sequence ID" value="CDM69822.1"/>
    <property type="molecule type" value="Genomic_DNA"/>
</dbReference>
<name>W6S638_9CLOT</name>